<protein>
    <submittedName>
        <fullName evidence="1">Uncharacterized protein</fullName>
    </submittedName>
</protein>
<dbReference type="EMBL" id="KN838472">
    <property type="protein sequence ID" value="KIJ22279.1"/>
    <property type="molecule type" value="Genomic_DNA"/>
</dbReference>
<sequence>MIPVLNTPLGCFEIGRSKPVNEPGQSVHLSTDADREEFLLDILNQTLTDPEDFWSTFDEPDRIHFPESIPASLKVIGYDSKPLIHFPNFDDVWQSIQPSRYSKVVPDSVTGMVIEVEDDT</sequence>
<feature type="non-terminal residue" evidence="1">
    <location>
        <position position="120"/>
    </location>
</feature>
<evidence type="ECO:0000313" key="1">
    <source>
        <dbReference type="EMBL" id="KIJ22279.1"/>
    </source>
</evidence>
<name>A0A0C9TK86_SPHS4</name>
<organism evidence="1 2">
    <name type="scientific">Sphaerobolus stellatus (strain SS14)</name>
    <dbReference type="NCBI Taxonomy" id="990650"/>
    <lineage>
        <taxon>Eukaryota</taxon>
        <taxon>Fungi</taxon>
        <taxon>Dikarya</taxon>
        <taxon>Basidiomycota</taxon>
        <taxon>Agaricomycotina</taxon>
        <taxon>Agaricomycetes</taxon>
        <taxon>Phallomycetidae</taxon>
        <taxon>Geastrales</taxon>
        <taxon>Sphaerobolaceae</taxon>
        <taxon>Sphaerobolus</taxon>
    </lineage>
</organism>
<dbReference type="Proteomes" id="UP000054279">
    <property type="component" value="Unassembled WGS sequence"/>
</dbReference>
<proteinExistence type="predicted"/>
<dbReference type="AlphaFoldDB" id="A0A0C9TK86"/>
<evidence type="ECO:0000313" key="2">
    <source>
        <dbReference type="Proteomes" id="UP000054279"/>
    </source>
</evidence>
<accession>A0A0C9TK86</accession>
<reference evidence="1 2" key="1">
    <citation type="submission" date="2014-06" db="EMBL/GenBank/DDBJ databases">
        <title>Evolutionary Origins and Diversification of the Mycorrhizal Mutualists.</title>
        <authorList>
            <consortium name="DOE Joint Genome Institute"/>
            <consortium name="Mycorrhizal Genomics Consortium"/>
            <person name="Kohler A."/>
            <person name="Kuo A."/>
            <person name="Nagy L.G."/>
            <person name="Floudas D."/>
            <person name="Copeland A."/>
            <person name="Barry K.W."/>
            <person name="Cichocki N."/>
            <person name="Veneault-Fourrey C."/>
            <person name="LaButti K."/>
            <person name="Lindquist E.A."/>
            <person name="Lipzen A."/>
            <person name="Lundell T."/>
            <person name="Morin E."/>
            <person name="Murat C."/>
            <person name="Riley R."/>
            <person name="Ohm R."/>
            <person name="Sun H."/>
            <person name="Tunlid A."/>
            <person name="Henrissat B."/>
            <person name="Grigoriev I.V."/>
            <person name="Hibbett D.S."/>
            <person name="Martin F."/>
        </authorList>
    </citation>
    <scope>NUCLEOTIDE SEQUENCE [LARGE SCALE GENOMIC DNA]</scope>
    <source>
        <strain evidence="1 2">SS14</strain>
    </source>
</reference>
<gene>
    <name evidence="1" type="ORF">M422DRAFT_57219</name>
</gene>
<keyword evidence="2" id="KW-1185">Reference proteome</keyword>
<dbReference type="HOGENOM" id="CLU_2055379_0_0_1"/>